<evidence type="ECO:0000313" key="1">
    <source>
        <dbReference type="EMBL" id="PEN07742.1"/>
    </source>
</evidence>
<protein>
    <submittedName>
        <fullName evidence="1">Uncharacterized protein</fullName>
    </submittedName>
</protein>
<dbReference type="Proteomes" id="UP000221024">
    <property type="component" value="Unassembled WGS sequence"/>
</dbReference>
<reference evidence="1 2" key="1">
    <citation type="submission" date="2017-10" db="EMBL/GenBank/DDBJ databases">
        <title>Draft genome of Longimonas halophila.</title>
        <authorList>
            <person name="Goh K.M."/>
            <person name="Shamsir M.S."/>
            <person name="Lim S.W."/>
        </authorList>
    </citation>
    <scope>NUCLEOTIDE SEQUENCE [LARGE SCALE GENOMIC DNA]</scope>
    <source>
        <strain evidence="1 2">KCTC 42399</strain>
    </source>
</reference>
<proteinExistence type="predicted"/>
<gene>
    <name evidence="1" type="ORF">CRI93_07090</name>
</gene>
<sequence length="87" mass="9474">MFDDIVLVLSPRDFRCLSDAVETAMQQIDDAVPSWWRLSAPGRSPKSGVRVHSDDIAALRDLLQGTAAMLELDGLLADTLGMSESLD</sequence>
<dbReference type="EMBL" id="PDEP01000005">
    <property type="protein sequence ID" value="PEN07742.1"/>
    <property type="molecule type" value="Genomic_DNA"/>
</dbReference>
<dbReference type="AlphaFoldDB" id="A0A2H3P665"/>
<comment type="caution">
    <text evidence="1">The sequence shown here is derived from an EMBL/GenBank/DDBJ whole genome shotgun (WGS) entry which is preliminary data.</text>
</comment>
<keyword evidence="2" id="KW-1185">Reference proteome</keyword>
<organism evidence="1 2">
    <name type="scientific">Longimonas halophila</name>
    <dbReference type="NCBI Taxonomy" id="1469170"/>
    <lineage>
        <taxon>Bacteria</taxon>
        <taxon>Pseudomonadati</taxon>
        <taxon>Rhodothermota</taxon>
        <taxon>Rhodothermia</taxon>
        <taxon>Rhodothermales</taxon>
        <taxon>Salisaetaceae</taxon>
        <taxon>Longimonas</taxon>
    </lineage>
</organism>
<accession>A0A2H3P665</accession>
<evidence type="ECO:0000313" key="2">
    <source>
        <dbReference type="Proteomes" id="UP000221024"/>
    </source>
</evidence>
<name>A0A2H3P665_9BACT</name>